<proteinExistence type="evidence at protein level"/>
<evidence type="ECO:0000256" key="4">
    <source>
        <dbReference type="ARBA" id="ARBA00023157"/>
    </source>
</evidence>
<dbReference type="MassIVE" id="E9PMX6"/>
<comment type="subcellular location">
    <subcellularLocation>
        <location evidence="1">Secreted</location>
    </subcellularLocation>
</comment>
<keyword evidence="10 11" id="KW-1267">Proteomics identification</keyword>
<dbReference type="PRINTS" id="PR00821">
    <property type="entry name" value="TAGLIPASE"/>
</dbReference>
<reference evidence="8" key="3">
    <citation type="journal article" date="2004" name="Nature">
        <title>Finishing the euchromatic sequence of the human genome.</title>
        <authorList>
            <consortium name="International Human Genome Sequencing Consortium"/>
        </authorList>
    </citation>
    <scope>NUCLEOTIDE SEQUENCE [LARGE SCALE GENOMIC DNA]</scope>
</reference>
<dbReference type="Bgee" id="ENSG00000187021">
    <property type="expression patterns" value="Expressed in body of pancreas and 99 other cell types or tissues"/>
</dbReference>
<dbReference type="Ensembl" id="ENST00000530319.5">
    <property type="protein sequence ID" value="ENSP00000437263.1"/>
    <property type="gene ID" value="ENSG00000187021.15"/>
</dbReference>
<feature type="signal peptide" evidence="6">
    <location>
        <begin position="1"/>
        <end position="17"/>
    </location>
</feature>
<organism evidence="8 9">
    <name type="scientific">Homo sapiens</name>
    <name type="common">Human</name>
    <dbReference type="NCBI Taxonomy" id="9606"/>
    <lineage>
        <taxon>Eukaryota</taxon>
        <taxon>Metazoa</taxon>
        <taxon>Chordata</taxon>
        <taxon>Craniata</taxon>
        <taxon>Vertebrata</taxon>
        <taxon>Euteleostomi</taxon>
        <taxon>Mammalia</taxon>
        <taxon>Eutheria</taxon>
        <taxon>Euarchontoglires</taxon>
        <taxon>Primates</taxon>
        <taxon>Haplorrhini</taxon>
        <taxon>Catarrhini</taxon>
        <taxon>Hominidae</taxon>
        <taxon>Homo</taxon>
    </lineage>
</organism>
<evidence type="ECO:0007829" key="10">
    <source>
        <dbReference type="PeptideAtlas" id="E9PMX6"/>
    </source>
</evidence>
<comment type="similarity">
    <text evidence="2 5">Belongs to the AB hydrolase superfamily. Lipase family.</text>
</comment>
<keyword evidence="9" id="KW-1185">Reference proteome</keyword>
<dbReference type="OpenTargets" id="ENSG00000187021"/>
<dbReference type="Gene3D" id="3.40.50.1820">
    <property type="entry name" value="alpha/beta hydrolase"/>
    <property type="match status" value="2"/>
</dbReference>
<evidence type="ECO:0000313" key="9">
    <source>
        <dbReference type="Proteomes" id="UP000005640"/>
    </source>
</evidence>
<dbReference type="ESTHER" id="human-PNLIPRP1">
    <property type="family name" value="Pancreatic_lipase"/>
</dbReference>
<dbReference type="Proteomes" id="UP000005640">
    <property type="component" value="Chromosome 10"/>
</dbReference>
<dbReference type="VEuPathDB" id="HostDB:ENSG00000187021"/>
<feature type="chain" id="PRO_5044730309" evidence="6">
    <location>
        <begin position="18"/>
        <end position="185"/>
    </location>
</feature>
<evidence type="ECO:0000313" key="8">
    <source>
        <dbReference type="Ensembl" id="ENSP00000437263.1"/>
    </source>
</evidence>
<reference evidence="8 9" key="2">
    <citation type="journal article" date="2004" name="Nature">
        <title>The DNA sequence and comparative analysis of human chromosome 10.</title>
        <authorList>
            <person name="Deloukas P."/>
            <person name="Earthrowl M.E."/>
            <person name="Grafham D.V."/>
            <person name="Rubenfield M."/>
            <person name="French L."/>
            <person name="Steward C.A."/>
            <person name="Sims S.K."/>
            <person name="Jones M.C."/>
            <person name="Searle S."/>
            <person name="Scott C."/>
            <person name="Howe K."/>
            <person name="Hunt S.E."/>
            <person name="Andrews T.D."/>
            <person name="Gilbert J.G."/>
            <person name="Swarbreck D."/>
            <person name="Ashurst J.L."/>
            <person name="Taylor A."/>
            <person name="Battles J."/>
            <person name="Bird C.P."/>
            <person name="Ainscough R."/>
            <person name="Almeida J.P."/>
            <person name="Ashwell R.I."/>
            <person name="Ambrose K.D."/>
            <person name="Babbage A.K."/>
            <person name="Bagguley C.L."/>
            <person name="Bailey J."/>
            <person name="Banerjee R."/>
            <person name="Bates K."/>
            <person name="Beasley H."/>
            <person name="Bray-Allen S."/>
            <person name="Brown A.J."/>
            <person name="Brown J.Y."/>
            <person name="Burford D.C."/>
            <person name="Burrill W."/>
            <person name="Burton J."/>
            <person name="Cahill P."/>
            <person name="Camire D."/>
            <person name="Carter N.P."/>
            <person name="Chapman J.C."/>
            <person name="Clark S.Y."/>
            <person name="Clarke G."/>
            <person name="Clee C.M."/>
            <person name="Clegg S."/>
            <person name="Corby N."/>
            <person name="Coulson A."/>
            <person name="Dhami P."/>
            <person name="Dutta I."/>
            <person name="Dunn M."/>
            <person name="Faulkner L."/>
            <person name="Frankish A."/>
            <person name="Frankland J.A."/>
            <person name="Garner P."/>
            <person name="Garnett J."/>
            <person name="Gribble S."/>
            <person name="Griffiths C."/>
            <person name="Grocock R."/>
            <person name="Gustafson E."/>
            <person name="Hammond S."/>
            <person name="Harley J.L."/>
            <person name="Hart E."/>
            <person name="Heath P.D."/>
            <person name="Ho T.P."/>
            <person name="Hopkins B."/>
            <person name="Horne J."/>
            <person name="Howden P.J."/>
            <person name="Huckle E."/>
            <person name="Hynds C."/>
            <person name="Johnson C."/>
            <person name="Johnson D."/>
            <person name="Kana A."/>
            <person name="Kay M."/>
            <person name="Kimberley A.M."/>
            <person name="Kershaw J.K."/>
            <person name="Kokkinaki M."/>
            <person name="Laird G.K."/>
            <person name="Lawlor S."/>
            <person name="Lee H.M."/>
            <person name="Leongamornlert D.A."/>
            <person name="Laird G."/>
            <person name="Lloyd C."/>
            <person name="Lloyd D.M."/>
            <person name="Loveland J."/>
            <person name="Lovell J."/>
            <person name="McLaren S."/>
            <person name="McLay K.E."/>
            <person name="McMurray A."/>
            <person name="Mashreghi-Mohammadi M."/>
            <person name="Matthews L."/>
            <person name="Milne S."/>
            <person name="Nickerson T."/>
            <person name="Nguyen M."/>
            <person name="Overton-Larty E."/>
            <person name="Palmer S.A."/>
            <person name="Pearce A.V."/>
            <person name="Peck A.I."/>
            <person name="Pelan S."/>
            <person name="Phillimore B."/>
            <person name="Porter K."/>
            <person name="Rice C.M."/>
            <person name="Rogosin A."/>
            <person name="Ross M.T."/>
            <person name="Sarafidou T."/>
            <person name="Sehra H.K."/>
            <person name="Shownkeen R."/>
            <person name="Skuce C.D."/>
            <person name="Smith M."/>
            <person name="Standring L."/>
            <person name="Sycamore N."/>
            <person name="Tester J."/>
            <person name="Thorpe A."/>
            <person name="Torcasso W."/>
            <person name="Tracey A."/>
            <person name="Tromans A."/>
            <person name="Tsolas J."/>
            <person name="Wall M."/>
            <person name="Walsh J."/>
            <person name="Wang H."/>
            <person name="Weinstock K."/>
            <person name="West A.P."/>
            <person name="Willey D.L."/>
            <person name="Whitehead S.L."/>
            <person name="Wilming L."/>
            <person name="Wray P.W."/>
            <person name="Young L."/>
            <person name="Chen Y."/>
            <person name="Lovering R.C."/>
            <person name="Moschonas N.K."/>
            <person name="Siebert R."/>
            <person name="Fechtel K."/>
            <person name="Bentley D."/>
            <person name="Durbin R."/>
            <person name="Hubbard T."/>
            <person name="Doucette-Stamm L."/>
            <person name="Beck S."/>
            <person name="Smith D.R."/>
            <person name="Rogers J."/>
        </authorList>
    </citation>
    <scope>NUCLEOTIDE SEQUENCE [LARGE SCALE GENOMIC DNA]</scope>
</reference>
<protein>
    <submittedName>
        <fullName evidence="8">Pancreatic lipase related protein 1</fullName>
    </submittedName>
</protein>
<dbReference type="InterPro" id="IPR013818">
    <property type="entry name" value="Lipase"/>
</dbReference>
<evidence type="ECO:0000256" key="3">
    <source>
        <dbReference type="ARBA" id="ARBA00022525"/>
    </source>
</evidence>
<dbReference type="GeneTree" id="ENSGT00940000162375"/>
<keyword evidence="6" id="KW-0732">Signal</keyword>
<evidence type="ECO:0000256" key="1">
    <source>
        <dbReference type="ARBA" id="ARBA00004613"/>
    </source>
</evidence>
<dbReference type="HGNC" id="HGNC:9156">
    <property type="gene designation" value="PNLIPRP1"/>
</dbReference>
<dbReference type="Pfam" id="PF00151">
    <property type="entry name" value="Lipase"/>
    <property type="match status" value="1"/>
</dbReference>
<reference evidence="8" key="4">
    <citation type="submission" date="2025-05" db="UniProtKB">
        <authorList>
            <consortium name="Ensembl"/>
        </authorList>
    </citation>
    <scope>IDENTIFICATION</scope>
</reference>
<dbReference type="GO" id="GO:0005576">
    <property type="term" value="C:extracellular region"/>
    <property type="evidence" value="ECO:0007669"/>
    <property type="project" value="UniProtKB-SubCell"/>
</dbReference>
<dbReference type="OrthoDB" id="199913at2759"/>
<evidence type="ECO:0000256" key="2">
    <source>
        <dbReference type="ARBA" id="ARBA00010701"/>
    </source>
</evidence>
<dbReference type="UCSC" id="uc057weh.1">
    <property type="organism name" value="human"/>
</dbReference>
<dbReference type="PRINTS" id="PR00823">
    <property type="entry name" value="PANCLIPASE"/>
</dbReference>
<dbReference type="ChiTaRS" id="PNLIPRP1">
    <property type="organism name" value="human"/>
</dbReference>
<dbReference type="SMR" id="E9PMX6"/>
<dbReference type="InterPro" id="IPR029058">
    <property type="entry name" value="AB_hydrolase_fold"/>
</dbReference>
<accession>E9PMX6</accession>
<evidence type="ECO:0000256" key="6">
    <source>
        <dbReference type="SAM" id="SignalP"/>
    </source>
</evidence>
<dbReference type="GO" id="GO:0004806">
    <property type="term" value="F:triacylglycerol lipase activity"/>
    <property type="evidence" value="ECO:0007669"/>
    <property type="project" value="InterPro"/>
</dbReference>
<dbReference type="EMBL" id="AC016825">
    <property type="status" value="NOT_ANNOTATED_CDS"/>
    <property type="molecule type" value="Genomic_DNA"/>
</dbReference>
<dbReference type="AlphaFoldDB" id="E9PMX6"/>
<dbReference type="ExpressionAtlas" id="E9PMX6">
    <property type="expression patterns" value="baseline and differential"/>
</dbReference>
<keyword evidence="4" id="KW-1015">Disulfide bond</keyword>
<sequence>MLIFWTITLFLLGAAKGKEVCYEDLGCFSDTEPWGGTAIRPLKILPWSPEKIGTRFLLYTNENPNNFQILLLSDPSTIEASNFQMDRKTRFIIHGFIDKGDESWVTDMCKTEYSYPPSKVHLIGHSLGAHVAGEAGSKTPGLSRITGLDPVEASFESTPEEVRLDPSDADFVDVIHTDAAPLIPF</sequence>
<dbReference type="InterPro" id="IPR002331">
    <property type="entry name" value="Lipase_panc"/>
</dbReference>
<dbReference type="PANTHER" id="PTHR11610:SF108">
    <property type="entry name" value="INACTIVE PANCREATIC LIPASE-RELATED PROTEIN 1"/>
    <property type="match status" value="1"/>
</dbReference>
<dbReference type="ProteomicsDB" id="22245"/>
<reference evidence="8" key="1">
    <citation type="journal article" date="2001" name="Nature">
        <title>Initial sequencing and analysis of the human genome.</title>
        <authorList>
            <consortium name="International Human Genome Sequencing Consortium"/>
            <person name="Lander E.S."/>
            <person name="Linton L.M."/>
            <person name="Birren B."/>
            <person name="Nusbaum C."/>
            <person name="Zody M.C."/>
            <person name="Baldwin J."/>
            <person name="Devon K."/>
            <person name="Dewar K."/>
            <person name="Doyle M."/>
            <person name="FitzHugh W."/>
            <person name="Funke R."/>
            <person name="Gage D."/>
            <person name="Harris K."/>
            <person name="Heaford A."/>
            <person name="Howland J."/>
            <person name="Kann L."/>
            <person name="Lehoczky J."/>
            <person name="LeVine R."/>
            <person name="McEwan P."/>
            <person name="McKernan K."/>
            <person name="Meldrim J."/>
            <person name="Mesirov J.P."/>
            <person name="Miranda C."/>
            <person name="Morris W."/>
            <person name="Naylor J."/>
            <person name="Raymond C."/>
            <person name="Rosetti M."/>
            <person name="Santos R."/>
            <person name="Sheridan A."/>
            <person name="Sougnez C."/>
            <person name="Stange-Thomann N."/>
            <person name="Stojanovic N."/>
            <person name="Subramanian A."/>
            <person name="Wyman D."/>
            <person name="Rogers J."/>
            <person name="Sulston J."/>
            <person name="Ainscough R."/>
            <person name="Beck S."/>
            <person name="Bentley D."/>
            <person name="Burton J."/>
            <person name="Clee C."/>
            <person name="Carter N."/>
            <person name="Coulson A."/>
            <person name="Deadman R."/>
            <person name="Deloukas P."/>
            <person name="Dunham A."/>
            <person name="Dunham I."/>
            <person name="Durbin R."/>
            <person name="French L."/>
            <person name="Grafham D."/>
            <person name="Gregory S."/>
            <person name="Hubbard T."/>
            <person name="Humphray S."/>
            <person name="Hunt A."/>
            <person name="Jones M."/>
            <person name="Lloyd C."/>
            <person name="McMurray A."/>
            <person name="Matthews L."/>
            <person name="Mercer S."/>
            <person name="Milne S."/>
            <person name="Mullikin J.C."/>
            <person name="Mungall A."/>
            <person name="Plumb R."/>
            <person name="Ross M."/>
            <person name="Shownkeen R."/>
            <person name="Sims S."/>
            <person name="Waterston R.H."/>
            <person name="Wilson R.K."/>
            <person name="Hillier L.W."/>
            <person name="McPherson J.D."/>
            <person name="Marra M.A."/>
            <person name="Mardis E.R."/>
            <person name="Fulton L.A."/>
            <person name="Chinwalla A.T."/>
            <person name="Pepin K.H."/>
            <person name="Gish W.R."/>
            <person name="Chissoe S.L."/>
            <person name="Wendl M.C."/>
            <person name="Delehaunty K.D."/>
            <person name="Miner T.L."/>
            <person name="Delehaunty A."/>
            <person name="Kramer J.B."/>
            <person name="Cook L.L."/>
            <person name="Fulton R.S."/>
            <person name="Johnson D.L."/>
            <person name="Minx P.J."/>
            <person name="Clifton S.W."/>
            <person name="Hawkins T."/>
            <person name="Branscomb E."/>
            <person name="Predki P."/>
            <person name="Richardson P."/>
            <person name="Wenning S."/>
            <person name="Slezak T."/>
            <person name="Doggett N."/>
            <person name="Cheng J.F."/>
            <person name="Olsen A."/>
            <person name="Lucas S."/>
            <person name="Elkin C."/>
            <person name="Uberbacher E."/>
            <person name="Frazier M."/>
            <person name="Gibbs R.A."/>
            <person name="Muzny D.M."/>
            <person name="Scherer S.E."/>
            <person name="Bouck J.B."/>
            <person name="Sodergren E.J."/>
            <person name="Worley K.C."/>
            <person name="Rives C.M."/>
            <person name="Gorrell J.H."/>
            <person name="Metzker M.L."/>
            <person name="Naylor S.L."/>
            <person name="Kucherlapati R.S."/>
            <person name="Nelson D.L."/>
            <person name="Weinstock G.M."/>
            <person name="Sakaki Y."/>
            <person name="Fujiyama A."/>
            <person name="Hattori M."/>
            <person name="Yada T."/>
            <person name="Toyoda A."/>
            <person name="Itoh T."/>
            <person name="Kawagoe C."/>
            <person name="Watanabe H."/>
            <person name="Totoki Y."/>
            <person name="Taylor T."/>
            <person name="Weissenbach J."/>
            <person name="Heilig R."/>
            <person name="Saurin W."/>
            <person name="Artiguenave F."/>
            <person name="Brottier P."/>
            <person name="Bruls T."/>
            <person name="Pelletier E."/>
            <person name="Robert C."/>
            <person name="Wincker P."/>
            <person name="Smith D.R."/>
            <person name="Doucette-Stamm L."/>
            <person name="Rubenfield M."/>
            <person name="Weinstock K."/>
            <person name="Lee H.M."/>
            <person name="Dubois J."/>
            <person name="Rosenthal A."/>
            <person name="Platzer M."/>
            <person name="Nyakatura G."/>
            <person name="Taudien S."/>
            <person name="Rump A."/>
            <person name="Yang H."/>
            <person name="Yu J."/>
            <person name="Wang J."/>
            <person name="Huang G."/>
            <person name="Gu J."/>
            <person name="Hood L."/>
            <person name="Rowen L."/>
            <person name="Madan A."/>
            <person name="Qin S."/>
            <person name="Davis R.W."/>
            <person name="Federspiel N.A."/>
            <person name="Abola A.P."/>
            <person name="Proctor M.J."/>
            <person name="Myers R.M."/>
            <person name="Schmutz J."/>
            <person name="Dickson M."/>
            <person name="Grimwood J."/>
            <person name="Cox D.R."/>
            <person name="Olson M.V."/>
            <person name="Kaul R."/>
            <person name="Raymond C."/>
            <person name="Shimizu N."/>
            <person name="Kawasaki K."/>
            <person name="Minoshima S."/>
            <person name="Evans G.A."/>
            <person name="Athanasiou M."/>
            <person name="Schultz R."/>
            <person name="Roe B.A."/>
            <person name="Chen F."/>
            <person name="Pan H."/>
            <person name="Ramser J."/>
            <person name="Lehrach H."/>
            <person name="Reinhardt R."/>
            <person name="McCombie W.R."/>
            <person name="de la Bastide M."/>
            <person name="Dedhia N."/>
            <person name="Blocker H."/>
            <person name="Hornischer K."/>
            <person name="Nordsiek G."/>
            <person name="Agarwala R."/>
            <person name="Aravind L."/>
            <person name="Bailey J.A."/>
            <person name="Bateman A."/>
            <person name="Batzoglou S."/>
            <person name="Birney E."/>
            <person name="Bork P."/>
            <person name="Brown D.G."/>
            <person name="Burge C.B."/>
            <person name="Cerutti L."/>
            <person name="Chen H.C."/>
            <person name="Church D."/>
            <person name="Clamp M."/>
            <person name="Copley R.R."/>
            <person name="Doerks T."/>
            <person name="Eddy S.R."/>
            <person name="Eichler E.E."/>
            <person name="Furey T.S."/>
            <person name="Galagan J."/>
            <person name="Gilbert J.G."/>
            <person name="Harmon C."/>
            <person name="Hayashizaki Y."/>
            <person name="Haussler D."/>
            <person name="Hermjakob H."/>
            <person name="Hokamp K."/>
            <person name="Jang W."/>
            <person name="Johnson L.S."/>
            <person name="Jones T.A."/>
            <person name="Kasif S."/>
            <person name="Kaspryzk A."/>
            <person name="Kennedy S."/>
            <person name="Kent W.J."/>
            <person name="Kitts P."/>
            <person name="Koonin E.V."/>
            <person name="Korf I."/>
            <person name="Kulp D."/>
            <person name="Lancet D."/>
            <person name="Lowe T.M."/>
            <person name="McLysaght A."/>
            <person name="Mikkelsen T."/>
            <person name="Moran J.V."/>
            <person name="Mulder N."/>
            <person name="Pollara V.J."/>
            <person name="Ponting C.P."/>
            <person name="Schuler G."/>
            <person name="Schultz J."/>
            <person name="Slater G."/>
            <person name="Smit A.F."/>
            <person name="Stupka E."/>
            <person name="Szustakowski J."/>
            <person name="Thierry-Mieg D."/>
            <person name="Thierry-Mieg J."/>
            <person name="Wagner L."/>
            <person name="Wallis J."/>
            <person name="Wheeler R."/>
            <person name="Williams A."/>
            <person name="Wolf Y.I."/>
            <person name="Wolfe K.H."/>
            <person name="Yang S.P."/>
            <person name="Yeh R.F."/>
            <person name="Collins F."/>
            <person name="Guyer M.S."/>
            <person name="Peterson J."/>
            <person name="Felsenfeld A."/>
            <person name="Wetterstrand K.A."/>
            <person name="Patrinos A."/>
            <person name="Morgan M.J."/>
            <person name="de Jong P."/>
            <person name="Catanese J.J."/>
            <person name="Osoegawa K."/>
            <person name="Shizuya H."/>
            <person name="Choi S."/>
            <person name="Chen Y.J."/>
        </authorList>
    </citation>
    <scope>NUCLEOTIDE SEQUENCE [LARGE SCALE GENOMIC DNA]</scope>
</reference>
<dbReference type="Ensembl" id="ENST00000709142.1">
    <property type="protein sequence ID" value="ENSP00000517522.1"/>
    <property type="gene ID" value="ENSG00000291891.1"/>
</dbReference>
<name>E9PMX6_HUMAN</name>
<evidence type="ECO:0007829" key="11">
    <source>
        <dbReference type="ProteomicsDB" id="E9PMX6"/>
    </source>
</evidence>
<dbReference type="InterPro" id="IPR000734">
    <property type="entry name" value="TAG_lipase"/>
</dbReference>
<dbReference type="Antibodypedia" id="35303">
    <property type="antibodies" value="77 antibodies from 17 providers"/>
</dbReference>
<dbReference type="GO" id="GO:0006629">
    <property type="term" value="P:lipid metabolic process"/>
    <property type="evidence" value="ECO:0007669"/>
    <property type="project" value="InterPro"/>
</dbReference>
<dbReference type="SUPFAM" id="SSF53474">
    <property type="entry name" value="alpha/beta-Hydrolases"/>
    <property type="match status" value="1"/>
</dbReference>
<gene>
    <name evidence="8" type="primary">PNLIPRP1</name>
</gene>
<dbReference type="PANTHER" id="PTHR11610">
    <property type="entry name" value="LIPASE"/>
    <property type="match status" value="1"/>
</dbReference>
<evidence type="ECO:0000256" key="5">
    <source>
        <dbReference type="RuleBase" id="RU004262"/>
    </source>
</evidence>
<keyword evidence="3" id="KW-0964">Secreted</keyword>
<evidence type="ECO:0000259" key="7">
    <source>
        <dbReference type="Pfam" id="PF00151"/>
    </source>
</evidence>
<feature type="domain" description="Lipase" evidence="7">
    <location>
        <begin position="111"/>
        <end position="182"/>
    </location>
</feature>
<feature type="non-terminal residue" evidence="8">
    <location>
        <position position="185"/>
    </location>
</feature>